<proteinExistence type="predicted"/>
<dbReference type="EMBL" id="JAFJMO010000015">
    <property type="protein sequence ID" value="KAJ8255621.1"/>
    <property type="molecule type" value="Genomic_DNA"/>
</dbReference>
<evidence type="ECO:0000313" key="1">
    <source>
        <dbReference type="EMBL" id="KAJ8255621.1"/>
    </source>
</evidence>
<dbReference type="Proteomes" id="UP001152803">
    <property type="component" value="Unassembled WGS sequence"/>
</dbReference>
<reference evidence="1" key="1">
    <citation type="journal article" date="2023" name="Science">
        <title>Genome structures resolve the early diversification of teleost fishes.</title>
        <authorList>
            <person name="Parey E."/>
            <person name="Louis A."/>
            <person name="Montfort J."/>
            <person name="Bouchez O."/>
            <person name="Roques C."/>
            <person name="Iampietro C."/>
            <person name="Lluch J."/>
            <person name="Castinel A."/>
            <person name="Donnadieu C."/>
            <person name="Desvignes T."/>
            <person name="Floi Bucao C."/>
            <person name="Jouanno E."/>
            <person name="Wen M."/>
            <person name="Mejri S."/>
            <person name="Dirks R."/>
            <person name="Jansen H."/>
            <person name="Henkel C."/>
            <person name="Chen W.J."/>
            <person name="Zahm M."/>
            <person name="Cabau C."/>
            <person name="Klopp C."/>
            <person name="Thompson A.W."/>
            <person name="Robinson-Rechavi M."/>
            <person name="Braasch I."/>
            <person name="Lecointre G."/>
            <person name="Bobe J."/>
            <person name="Postlethwait J.H."/>
            <person name="Berthelot C."/>
            <person name="Roest Crollius H."/>
            <person name="Guiguen Y."/>
        </authorList>
    </citation>
    <scope>NUCLEOTIDE SEQUENCE</scope>
    <source>
        <strain evidence="1">Concon-B</strain>
    </source>
</reference>
<dbReference type="AlphaFoldDB" id="A0A9Q1D0J6"/>
<accession>A0A9Q1D0J6</accession>
<comment type="caution">
    <text evidence="1">The sequence shown here is derived from an EMBL/GenBank/DDBJ whole genome shotgun (WGS) entry which is preliminary data.</text>
</comment>
<keyword evidence="2" id="KW-1185">Reference proteome</keyword>
<sequence length="85" mass="9016">MANCQARPWKQGGGGWGSFLQRVAGVELEGSSVADGAELILIISAVITACVSVEQCIRVLRPWPEATGRQTGQAKLRASPVLLRV</sequence>
<organism evidence="1 2">
    <name type="scientific">Conger conger</name>
    <name type="common">Conger eel</name>
    <name type="synonym">Muraena conger</name>
    <dbReference type="NCBI Taxonomy" id="82655"/>
    <lineage>
        <taxon>Eukaryota</taxon>
        <taxon>Metazoa</taxon>
        <taxon>Chordata</taxon>
        <taxon>Craniata</taxon>
        <taxon>Vertebrata</taxon>
        <taxon>Euteleostomi</taxon>
        <taxon>Actinopterygii</taxon>
        <taxon>Neopterygii</taxon>
        <taxon>Teleostei</taxon>
        <taxon>Anguilliformes</taxon>
        <taxon>Congridae</taxon>
        <taxon>Conger</taxon>
    </lineage>
</organism>
<gene>
    <name evidence="1" type="ORF">COCON_G00194850</name>
</gene>
<name>A0A9Q1D0J6_CONCO</name>
<protein>
    <submittedName>
        <fullName evidence="1">Uncharacterized protein</fullName>
    </submittedName>
</protein>
<evidence type="ECO:0000313" key="2">
    <source>
        <dbReference type="Proteomes" id="UP001152803"/>
    </source>
</evidence>